<dbReference type="AlphaFoldDB" id="A0A6L6JB65"/>
<reference evidence="2 3" key="1">
    <citation type="submission" date="2019-11" db="EMBL/GenBank/DDBJ databases">
        <authorList>
            <person name="Dong K."/>
        </authorList>
    </citation>
    <scope>NUCLEOTIDE SEQUENCE [LARGE SCALE GENOMIC DNA]</scope>
    <source>
        <strain evidence="2 3">NBRC 111993</strain>
    </source>
</reference>
<name>A0A6L6JB65_9RHOB</name>
<organism evidence="2 3">
    <name type="scientific">Paracoccus aestuariivivens</name>
    <dbReference type="NCBI Taxonomy" id="1820333"/>
    <lineage>
        <taxon>Bacteria</taxon>
        <taxon>Pseudomonadati</taxon>
        <taxon>Pseudomonadota</taxon>
        <taxon>Alphaproteobacteria</taxon>
        <taxon>Rhodobacterales</taxon>
        <taxon>Paracoccaceae</taxon>
        <taxon>Paracoccus</taxon>
    </lineage>
</organism>
<evidence type="ECO:0000256" key="1">
    <source>
        <dbReference type="SAM" id="MobiDB-lite"/>
    </source>
</evidence>
<evidence type="ECO:0000313" key="3">
    <source>
        <dbReference type="Proteomes" id="UP000478183"/>
    </source>
</evidence>
<comment type="caution">
    <text evidence="2">The sequence shown here is derived from an EMBL/GenBank/DDBJ whole genome shotgun (WGS) entry which is preliminary data.</text>
</comment>
<feature type="compositionally biased region" description="Gly residues" evidence="1">
    <location>
        <begin position="62"/>
        <end position="71"/>
    </location>
</feature>
<gene>
    <name evidence="2" type="ORF">GL286_17180</name>
</gene>
<evidence type="ECO:0000313" key="2">
    <source>
        <dbReference type="EMBL" id="MTH79453.1"/>
    </source>
</evidence>
<dbReference type="EMBL" id="WMIE01000015">
    <property type="protein sequence ID" value="MTH79453.1"/>
    <property type="molecule type" value="Genomic_DNA"/>
</dbReference>
<protein>
    <submittedName>
        <fullName evidence="2">Uncharacterized protein</fullName>
    </submittedName>
</protein>
<keyword evidence="3" id="KW-1185">Reference proteome</keyword>
<proteinExistence type="predicted"/>
<dbReference type="RefSeq" id="WP_155096809.1">
    <property type="nucleotide sequence ID" value="NZ_WMIE01000015.1"/>
</dbReference>
<sequence>MTKDSHAVERLGGDLGVGYFLVDAPQLKELSDVRCQSDTPKQPQAQQGSCICGEQQVRPRGGDLGGGNAVA</sequence>
<feature type="compositionally biased region" description="Polar residues" evidence="1">
    <location>
        <begin position="34"/>
        <end position="49"/>
    </location>
</feature>
<feature type="region of interest" description="Disordered" evidence="1">
    <location>
        <begin position="34"/>
        <end position="71"/>
    </location>
</feature>
<accession>A0A6L6JB65</accession>
<dbReference type="Proteomes" id="UP000478183">
    <property type="component" value="Unassembled WGS sequence"/>
</dbReference>